<sequence>MSKTDPKFYLGDVVMFNSVWGYPDGAAEDVEYTIVEKVKTGGWQLETGINGHTKQISLEIVRRKPYDFILVKRGEITHDVYDQIEELKALVDMLRTANTANAATLCGVQSSVSTAQVDLRSLHEGQAEMQEQIDNLCERVDASETRDAVTNINNTVNKFEPFEVYVDGVLRISMGMWDDNPKQIHLTSDKEYAEGGIASYDASKAPLFGECSSDFVMPMTRGLNGRLTPIPGAYVTDPINITVNSEPAEEYSDFAQQLADHIEKTGRRVISEGFTQMKQGEVASTESSEPIRSTGGSSSYYDLPLSDKLMNKLFDRWEEGKAHIRTEELIEEAFDNDFDFGTAFKSLVRVRGTTKGGGKAGNDVGYECNKIDWSVNKIREKHS</sequence>
<protein>
    <submittedName>
        <fullName evidence="2">Uncharacterized protein</fullName>
    </submittedName>
</protein>
<evidence type="ECO:0000313" key="2">
    <source>
        <dbReference type="EMBL" id="ANA49353.1"/>
    </source>
</evidence>
<gene>
    <name evidence="2" type="ORF">PMW_228</name>
</gene>
<keyword evidence="3" id="KW-1185">Reference proteome</keyword>
<evidence type="ECO:0000313" key="3">
    <source>
        <dbReference type="Proteomes" id="UP000223738"/>
    </source>
</evidence>
<evidence type="ECO:0000256" key="1">
    <source>
        <dbReference type="SAM" id="MobiDB-lite"/>
    </source>
</evidence>
<dbReference type="Proteomes" id="UP000223738">
    <property type="component" value="Segment"/>
</dbReference>
<dbReference type="OrthoDB" id="38540at10239"/>
<accession>A0A1S5R1S0</accession>
<organism evidence="2 3">
    <name type="scientific">Pseudomonas phage phiPMW</name>
    <dbReference type="NCBI Taxonomy" id="1815582"/>
    <lineage>
        <taxon>Viruses</taxon>
        <taxon>Duplodnaviria</taxon>
        <taxon>Heunggongvirae</taxon>
        <taxon>Uroviricota</taxon>
        <taxon>Caudoviricetes</taxon>
        <taxon>Plaisancevirus</taxon>
        <taxon>Plaisancevirus PMW</taxon>
    </lineage>
</organism>
<proteinExistence type="predicted"/>
<reference evidence="2 3" key="1">
    <citation type="submission" date="2016-03" db="EMBL/GenBank/DDBJ databases">
        <title>Characterization of pf16 and phiPMW: Two novel phages infecting Pseudomonas putida PpG1.</title>
        <authorList>
            <person name="Magill D.J."/>
            <person name="Krylov V.N."/>
            <person name="Allen C.C.R."/>
            <person name="McGrath J.W."/>
            <person name="Quinn J.P."/>
            <person name="Kulakov L.A."/>
        </authorList>
    </citation>
    <scope>NUCLEOTIDE SEQUENCE [LARGE SCALE GENOMIC DNA]</scope>
</reference>
<feature type="region of interest" description="Disordered" evidence="1">
    <location>
        <begin position="276"/>
        <end position="297"/>
    </location>
</feature>
<dbReference type="EMBL" id="KU862660">
    <property type="protein sequence ID" value="ANA49353.1"/>
    <property type="molecule type" value="Genomic_DNA"/>
</dbReference>
<name>A0A1S5R1S0_9CAUD</name>